<dbReference type="Gene3D" id="3.40.190.10">
    <property type="entry name" value="Periplasmic binding protein-like II"/>
    <property type="match status" value="2"/>
</dbReference>
<dbReference type="PRINTS" id="PR00039">
    <property type="entry name" value="HTHLYSR"/>
</dbReference>
<evidence type="ECO:0000259" key="5">
    <source>
        <dbReference type="PROSITE" id="PS50931"/>
    </source>
</evidence>
<dbReference type="InterPro" id="IPR000847">
    <property type="entry name" value="LysR_HTH_N"/>
</dbReference>
<organism evidence="6 7">
    <name type="scientific">Bosea rubneri</name>
    <dbReference type="NCBI Taxonomy" id="3075434"/>
    <lineage>
        <taxon>Bacteria</taxon>
        <taxon>Pseudomonadati</taxon>
        <taxon>Pseudomonadota</taxon>
        <taxon>Alphaproteobacteria</taxon>
        <taxon>Hyphomicrobiales</taxon>
        <taxon>Boseaceae</taxon>
        <taxon>Bosea</taxon>
    </lineage>
</organism>
<protein>
    <submittedName>
        <fullName evidence="6">LysR substrate-binding domain-containing protein</fullName>
    </submittedName>
</protein>
<evidence type="ECO:0000256" key="3">
    <source>
        <dbReference type="ARBA" id="ARBA00023125"/>
    </source>
</evidence>
<dbReference type="Gene3D" id="1.10.10.10">
    <property type="entry name" value="Winged helix-like DNA-binding domain superfamily/Winged helix DNA-binding domain"/>
    <property type="match status" value="1"/>
</dbReference>
<dbReference type="InterPro" id="IPR005119">
    <property type="entry name" value="LysR_subst-bd"/>
</dbReference>
<dbReference type="PANTHER" id="PTHR30419:SF8">
    <property type="entry name" value="NITROGEN ASSIMILATION TRANSCRIPTIONAL ACTIVATOR-RELATED"/>
    <property type="match status" value="1"/>
</dbReference>
<dbReference type="PROSITE" id="PS50931">
    <property type="entry name" value="HTH_LYSR"/>
    <property type="match status" value="1"/>
</dbReference>
<evidence type="ECO:0000313" key="7">
    <source>
        <dbReference type="Proteomes" id="UP001254257"/>
    </source>
</evidence>
<dbReference type="Pfam" id="PF00126">
    <property type="entry name" value="HTH_1"/>
    <property type="match status" value="1"/>
</dbReference>
<comment type="caution">
    <text evidence="6">The sequence shown here is derived from an EMBL/GenBank/DDBJ whole genome shotgun (WGS) entry which is preliminary data.</text>
</comment>
<dbReference type="PANTHER" id="PTHR30419">
    <property type="entry name" value="HTH-TYPE TRANSCRIPTIONAL REGULATOR YBHD"/>
    <property type="match status" value="1"/>
</dbReference>
<keyword evidence="7" id="KW-1185">Reference proteome</keyword>
<comment type="similarity">
    <text evidence="1">Belongs to the LysR transcriptional regulatory family.</text>
</comment>
<keyword evidence="4" id="KW-0804">Transcription</keyword>
<evidence type="ECO:0000256" key="2">
    <source>
        <dbReference type="ARBA" id="ARBA00023015"/>
    </source>
</evidence>
<name>A0ABU3S8U4_9HYPH</name>
<sequence length="325" mass="34647">MRSQLYARLKLRQIEIIIAVAEQGSFLAAAHTLSITQPAVSKAVQDVEQVIGHQIFDRTARGVMITPFGCAVVERGRAMLSLVERLADDVGLIEQGRAGTLVIGALPTAATSVLPPTLGRLRASNPELNIRLVQGRTAELMPQLESGKLDLIVGRLYELETPHDVHRETIYHEPISVLARAGHPLLQGSEAATASLADCGLVLPSLEQRLGQEIDSVIAYSGLDMPGAPLRSSSISFIRELILSSNYVTVLPRLMLAGDLGRGAVQILPVAMASSSRPAGIITLRNRRRPAAVAALVAALREHLRELRATGLLDDDGAAPSVSAA</sequence>
<dbReference type="InterPro" id="IPR036388">
    <property type="entry name" value="WH-like_DNA-bd_sf"/>
</dbReference>
<dbReference type="EMBL" id="JAWDID010000020">
    <property type="protein sequence ID" value="MDU0341141.1"/>
    <property type="molecule type" value="Genomic_DNA"/>
</dbReference>
<reference evidence="6 7" key="1">
    <citation type="submission" date="2023-09" db="EMBL/GenBank/DDBJ databases">
        <title>Whole genome shotgun sequencing (WGS) of Bosea sp. ZW T0_25, isolated from stored onions (Allium cepa).</title>
        <authorList>
            <person name="Stoll D.A."/>
            <person name="Huch M."/>
        </authorList>
    </citation>
    <scope>NUCLEOTIDE SEQUENCE [LARGE SCALE GENOMIC DNA]</scope>
    <source>
        <strain evidence="6 7">ZW T0_25</strain>
    </source>
</reference>
<proteinExistence type="inferred from homology"/>
<dbReference type="SUPFAM" id="SSF53850">
    <property type="entry name" value="Periplasmic binding protein-like II"/>
    <property type="match status" value="1"/>
</dbReference>
<evidence type="ECO:0000256" key="4">
    <source>
        <dbReference type="ARBA" id="ARBA00023163"/>
    </source>
</evidence>
<dbReference type="Proteomes" id="UP001254257">
    <property type="component" value="Unassembled WGS sequence"/>
</dbReference>
<dbReference type="SUPFAM" id="SSF46785">
    <property type="entry name" value="Winged helix' DNA-binding domain"/>
    <property type="match status" value="1"/>
</dbReference>
<evidence type="ECO:0000256" key="1">
    <source>
        <dbReference type="ARBA" id="ARBA00009437"/>
    </source>
</evidence>
<dbReference type="Pfam" id="PF03466">
    <property type="entry name" value="LysR_substrate"/>
    <property type="match status" value="1"/>
</dbReference>
<keyword evidence="3" id="KW-0238">DNA-binding</keyword>
<dbReference type="InterPro" id="IPR050950">
    <property type="entry name" value="HTH-type_LysR_regulators"/>
</dbReference>
<evidence type="ECO:0000313" key="6">
    <source>
        <dbReference type="EMBL" id="MDU0341141.1"/>
    </source>
</evidence>
<dbReference type="RefSeq" id="WP_316018975.1">
    <property type="nucleotide sequence ID" value="NZ_JAWDID010000020.1"/>
</dbReference>
<dbReference type="InterPro" id="IPR036390">
    <property type="entry name" value="WH_DNA-bd_sf"/>
</dbReference>
<keyword evidence="2" id="KW-0805">Transcription regulation</keyword>
<feature type="domain" description="HTH lysR-type" evidence="5">
    <location>
        <begin position="9"/>
        <end position="66"/>
    </location>
</feature>
<accession>A0ABU3S8U4</accession>
<gene>
    <name evidence="6" type="ORF">RKE40_14685</name>
</gene>